<protein>
    <submittedName>
        <fullName evidence="1">Uncharacterized protein</fullName>
    </submittedName>
</protein>
<evidence type="ECO:0000313" key="1">
    <source>
        <dbReference type="EMBL" id="VVH83720.1"/>
    </source>
</evidence>
<organism evidence="1">
    <name type="scientific">Pseudomonas aeruginosa</name>
    <dbReference type="NCBI Taxonomy" id="287"/>
    <lineage>
        <taxon>Bacteria</taxon>
        <taxon>Pseudomonadati</taxon>
        <taxon>Pseudomonadota</taxon>
        <taxon>Gammaproteobacteria</taxon>
        <taxon>Pseudomonadales</taxon>
        <taxon>Pseudomonadaceae</taxon>
        <taxon>Pseudomonas</taxon>
    </lineage>
</organism>
<dbReference type="AlphaFoldDB" id="A0A5E5R7G6"/>
<dbReference type="RefSeq" id="WP_049296334.1">
    <property type="nucleotide sequence ID" value="NZ_JVCT01000047.1"/>
</dbReference>
<dbReference type="EMBL" id="LR700248">
    <property type="protein sequence ID" value="VVH83720.1"/>
    <property type="molecule type" value="Genomic_DNA"/>
</dbReference>
<name>A0A5E5R7G6_PSEAI</name>
<proteinExistence type="predicted"/>
<sequence>MTKPHQEDQAEPFFITEEVEVELIAAGHVFEPPSHVSTKHLPEILAGLTDDELATWPGVLSKGEIERRRAGQPRQV</sequence>
<gene>
    <name evidence="1" type="ORF">TUEID40_04917</name>
</gene>
<reference evidence="1" key="1">
    <citation type="submission" date="2019-09" db="EMBL/GenBank/DDBJ databases">
        <authorList>
            <person name="Gross C."/>
            <person name="Bohn E."/>
        </authorList>
    </citation>
    <scope>NUCLEOTIDE SEQUENCE</scope>
    <source>
        <strain evidence="1">ID40</strain>
    </source>
</reference>
<accession>A0A5E5R7G6</accession>